<keyword evidence="6" id="KW-1185">Reference proteome</keyword>
<dbReference type="GO" id="GO:0048471">
    <property type="term" value="C:perinuclear region of cytoplasm"/>
    <property type="evidence" value="ECO:0007669"/>
    <property type="project" value="TreeGrafter"/>
</dbReference>
<dbReference type="CDD" id="cd00116">
    <property type="entry name" value="LRR_RI"/>
    <property type="match status" value="1"/>
</dbReference>
<dbReference type="GO" id="GO:0005829">
    <property type="term" value="C:cytosol"/>
    <property type="evidence" value="ECO:0007669"/>
    <property type="project" value="EnsemblFungi"/>
</dbReference>
<name>F2PGI2_TRIEC</name>
<dbReference type="SMART" id="SM00368">
    <property type="entry name" value="LRR_RI"/>
    <property type="match status" value="8"/>
</dbReference>
<evidence type="ECO:0000256" key="3">
    <source>
        <dbReference type="ARBA" id="ARBA00022737"/>
    </source>
</evidence>
<dbReference type="GO" id="GO:0006404">
    <property type="term" value="P:RNA import into nucleus"/>
    <property type="evidence" value="ECO:0007669"/>
    <property type="project" value="EnsemblFungi"/>
</dbReference>
<dbReference type="PANTHER" id="PTHR24113:SF12">
    <property type="entry name" value="RAN GTPASE-ACTIVATING PROTEIN 1"/>
    <property type="match status" value="1"/>
</dbReference>
<feature type="compositionally biased region" description="Acidic residues" evidence="4">
    <location>
        <begin position="349"/>
        <end position="393"/>
    </location>
</feature>
<dbReference type="GO" id="GO:0006606">
    <property type="term" value="P:protein import into nucleus"/>
    <property type="evidence" value="ECO:0007669"/>
    <property type="project" value="EnsemblFungi"/>
</dbReference>
<dbReference type="GO" id="GO:0000781">
    <property type="term" value="C:chromosome, telomeric region"/>
    <property type="evidence" value="ECO:0007669"/>
    <property type="project" value="GOC"/>
</dbReference>
<accession>F2PGI2</accession>
<protein>
    <submittedName>
        <fullName evidence="5">Ran GTPase activating protein 1</fullName>
    </submittedName>
</protein>
<feature type="region of interest" description="Disordered" evidence="4">
    <location>
        <begin position="344"/>
        <end position="417"/>
    </location>
</feature>
<dbReference type="PANTHER" id="PTHR24113">
    <property type="entry name" value="RAN GTPASE-ACTIVATING PROTEIN 1"/>
    <property type="match status" value="1"/>
</dbReference>
<keyword evidence="3" id="KW-0677">Repeat</keyword>
<sequence length="430" mass="47711">MASASLFSIEGKGQRFDSAADLEPFIKPLVETNDVITEIRLGGNTFGVPACERLASVLRTQKKLHTANLADIFTSRLLDEIPQALSFLLQALRDVKTLETIDLSDNAFGLNTQAPLVEFLKAHTPLRHLILNNNGLGPKAGNLIADALRELHTKKEEARAANPKVPVPYLETIVCGRNRLESGSMAAWAKMVKDHGKGLRSIRMTQNGIRQDGIVLLLDGGLQHAPELEVLDLQDNTFTMTGSRVLARVVTGWPNIREISLSDCYLKGKGALRVAKSLAKGENKKIEILRLAYNDITAEGLKEFVEAAKTSLPALKRVELNGNKLNEEDSNLEDLRNLLEERKEKLGKEDEDESAWGLDELDELESEDEDEEEEEEEEEDEDEEEADQEEVEEKAERVVKDAERAENEKVAQEPDSKIDELASKLAATGL</sequence>
<keyword evidence="1" id="KW-0343">GTPase activation</keyword>
<gene>
    <name evidence="5" type="ORF">TEQG_00054</name>
</gene>
<dbReference type="GO" id="GO:0031267">
    <property type="term" value="F:small GTPase binding"/>
    <property type="evidence" value="ECO:0007669"/>
    <property type="project" value="EnsemblFungi"/>
</dbReference>
<dbReference type="InterPro" id="IPR001611">
    <property type="entry name" value="Leu-rich_rpt"/>
</dbReference>
<dbReference type="EMBL" id="DS995718">
    <property type="protein sequence ID" value="EGE01000.1"/>
    <property type="molecule type" value="Genomic_DNA"/>
</dbReference>
<evidence type="ECO:0000256" key="4">
    <source>
        <dbReference type="SAM" id="MobiDB-lite"/>
    </source>
</evidence>
<dbReference type="AlphaFoldDB" id="F2PGI2"/>
<proteinExistence type="predicted"/>
<reference evidence="6" key="1">
    <citation type="journal article" date="2012" name="MBio">
        <title>Comparative genome analysis of Trichophyton rubrum and related dermatophytes reveals candidate genes involved in infection.</title>
        <authorList>
            <person name="Martinez D.A."/>
            <person name="Oliver B.G."/>
            <person name="Graeser Y."/>
            <person name="Goldberg J.M."/>
            <person name="Li W."/>
            <person name="Martinez-Rossi N.M."/>
            <person name="Monod M."/>
            <person name="Shelest E."/>
            <person name="Barton R.C."/>
            <person name="Birch E."/>
            <person name="Brakhage A.A."/>
            <person name="Chen Z."/>
            <person name="Gurr S.J."/>
            <person name="Heiman D."/>
            <person name="Heitman J."/>
            <person name="Kosti I."/>
            <person name="Rossi A."/>
            <person name="Saif S."/>
            <person name="Samalova M."/>
            <person name="Saunders C.W."/>
            <person name="Shea T."/>
            <person name="Summerbell R.C."/>
            <person name="Xu J."/>
            <person name="Young S."/>
            <person name="Zeng Q."/>
            <person name="Birren B.W."/>
            <person name="Cuomo C.A."/>
            <person name="White T.C."/>
        </authorList>
    </citation>
    <scope>NUCLEOTIDE SEQUENCE [LARGE SCALE GENOMIC DNA]</scope>
    <source>
        <strain evidence="6">ATCC MYA-4606 / CBS 127.97</strain>
    </source>
</reference>
<dbReference type="OrthoDB" id="184583at2759"/>
<dbReference type="Proteomes" id="UP000009169">
    <property type="component" value="Unassembled WGS sequence"/>
</dbReference>
<feature type="compositionally biased region" description="Basic and acidic residues" evidence="4">
    <location>
        <begin position="394"/>
        <end position="417"/>
    </location>
</feature>
<dbReference type="SUPFAM" id="SSF52047">
    <property type="entry name" value="RNI-like"/>
    <property type="match status" value="1"/>
</dbReference>
<dbReference type="InterPro" id="IPR027038">
    <property type="entry name" value="RanGap"/>
</dbReference>
<dbReference type="GO" id="GO:0006409">
    <property type="term" value="P:tRNA export from nucleus"/>
    <property type="evidence" value="ECO:0007669"/>
    <property type="project" value="EnsemblFungi"/>
</dbReference>
<dbReference type="VEuPathDB" id="FungiDB:TEQG_00054"/>
<organism evidence="5 6">
    <name type="scientific">Trichophyton equinum (strain ATCC MYA-4606 / CBS 127.97)</name>
    <name type="common">Horse ringworm fungus</name>
    <dbReference type="NCBI Taxonomy" id="559882"/>
    <lineage>
        <taxon>Eukaryota</taxon>
        <taxon>Fungi</taxon>
        <taxon>Dikarya</taxon>
        <taxon>Ascomycota</taxon>
        <taxon>Pezizomycotina</taxon>
        <taxon>Eurotiomycetes</taxon>
        <taxon>Eurotiomycetidae</taxon>
        <taxon>Onygenales</taxon>
        <taxon>Arthrodermataceae</taxon>
        <taxon>Trichophyton</taxon>
    </lineage>
</organism>
<dbReference type="Gene3D" id="3.80.10.10">
    <property type="entry name" value="Ribonuclease Inhibitor"/>
    <property type="match status" value="1"/>
</dbReference>
<dbReference type="HOGENOM" id="CLU_028747_3_0_1"/>
<evidence type="ECO:0000256" key="1">
    <source>
        <dbReference type="ARBA" id="ARBA00022468"/>
    </source>
</evidence>
<dbReference type="GO" id="GO:0005096">
    <property type="term" value="F:GTPase activator activity"/>
    <property type="evidence" value="ECO:0007669"/>
    <property type="project" value="UniProtKB-KW"/>
</dbReference>
<dbReference type="InterPro" id="IPR032675">
    <property type="entry name" value="LRR_dom_sf"/>
</dbReference>
<dbReference type="GO" id="GO:0000054">
    <property type="term" value="P:ribosomal subunit export from nucleus"/>
    <property type="evidence" value="ECO:0007669"/>
    <property type="project" value="EnsemblFungi"/>
</dbReference>
<dbReference type="GO" id="GO:0034399">
    <property type="term" value="C:nuclear periphery"/>
    <property type="evidence" value="ECO:0007669"/>
    <property type="project" value="EnsemblFungi"/>
</dbReference>
<evidence type="ECO:0000313" key="5">
    <source>
        <dbReference type="EMBL" id="EGE01000.1"/>
    </source>
</evidence>
<dbReference type="eggNOG" id="KOG1909">
    <property type="taxonomic scope" value="Eukaryota"/>
</dbReference>
<dbReference type="GO" id="GO:0031509">
    <property type="term" value="P:subtelomeric heterochromatin formation"/>
    <property type="evidence" value="ECO:0007669"/>
    <property type="project" value="EnsemblFungi"/>
</dbReference>
<dbReference type="Pfam" id="PF13516">
    <property type="entry name" value="LRR_6"/>
    <property type="match status" value="1"/>
</dbReference>
<evidence type="ECO:0000313" key="6">
    <source>
        <dbReference type="Proteomes" id="UP000009169"/>
    </source>
</evidence>
<dbReference type="GO" id="GO:0006611">
    <property type="term" value="P:protein export from nucleus"/>
    <property type="evidence" value="ECO:0007669"/>
    <property type="project" value="EnsemblFungi"/>
</dbReference>
<evidence type="ECO:0000256" key="2">
    <source>
        <dbReference type="ARBA" id="ARBA00022614"/>
    </source>
</evidence>
<keyword evidence="2" id="KW-0433">Leucine-rich repeat</keyword>